<organism evidence="1">
    <name type="scientific">Solanum lycopersicum</name>
    <name type="common">Tomato</name>
    <name type="synonym">Lycopersicon esculentum</name>
    <dbReference type="NCBI Taxonomy" id="4081"/>
    <lineage>
        <taxon>Eukaryota</taxon>
        <taxon>Viridiplantae</taxon>
        <taxon>Streptophyta</taxon>
        <taxon>Embryophyta</taxon>
        <taxon>Tracheophyta</taxon>
        <taxon>Spermatophyta</taxon>
        <taxon>Magnoliopsida</taxon>
        <taxon>eudicotyledons</taxon>
        <taxon>Gunneridae</taxon>
        <taxon>Pentapetalae</taxon>
        <taxon>asterids</taxon>
        <taxon>lamiids</taxon>
        <taxon>Solanales</taxon>
        <taxon>Solanaceae</taxon>
        <taxon>Solanoideae</taxon>
        <taxon>Solaneae</taxon>
        <taxon>Solanum</taxon>
        <taxon>Solanum subgen. Lycopersicon</taxon>
    </lineage>
</organism>
<dbReference type="Proteomes" id="UP000004994">
    <property type="component" value="Chromosome 8"/>
</dbReference>
<keyword evidence="2" id="KW-1185">Reference proteome</keyword>
<proteinExistence type="predicted"/>
<dbReference type="InParanoid" id="A0A3Q7HQ88"/>
<sequence length="127" mass="14318">MNLENVVDTHLAQNNGLREVLGNLDACFYRLIVGSIQYLTPTMHDITHTLNLASQNPRYIKGTLHFELRFILEPPCRFYIHSDANCGGCTISRRSTEGYKIYLGTTISRSSAKIEYKALASTTTEMT</sequence>
<dbReference type="PANTHER" id="PTHR11439:SF455">
    <property type="entry name" value="RLK (RECEPTOR-LIKE PROTEIN KINASE) 8, PUTATIVE-RELATED"/>
    <property type="match status" value="1"/>
</dbReference>
<accession>A0A3Q7HQ88</accession>
<dbReference type="PANTHER" id="PTHR11439">
    <property type="entry name" value="GAG-POL-RELATED RETROTRANSPOSON"/>
    <property type="match status" value="1"/>
</dbReference>
<protein>
    <submittedName>
        <fullName evidence="1">Uncharacterized protein</fullName>
    </submittedName>
</protein>
<name>A0A3Q7HQ88_SOLLC</name>
<evidence type="ECO:0000313" key="1">
    <source>
        <dbReference type="EnsemblPlants" id="Solyc08g062783.1.1"/>
    </source>
</evidence>
<dbReference type="EnsemblPlants" id="Solyc08g062783.1.1">
    <property type="protein sequence ID" value="Solyc08g062783.1.1"/>
    <property type="gene ID" value="Solyc08g062783.1"/>
</dbReference>
<dbReference type="AlphaFoldDB" id="A0A3Q7HQ88"/>
<evidence type="ECO:0000313" key="2">
    <source>
        <dbReference type="Proteomes" id="UP000004994"/>
    </source>
</evidence>
<reference evidence="1" key="2">
    <citation type="submission" date="2019-01" db="UniProtKB">
        <authorList>
            <consortium name="EnsemblPlants"/>
        </authorList>
    </citation>
    <scope>IDENTIFICATION</scope>
    <source>
        <strain evidence="1">cv. Heinz 1706</strain>
    </source>
</reference>
<reference evidence="1" key="1">
    <citation type="journal article" date="2012" name="Nature">
        <title>The tomato genome sequence provides insights into fleshy fruit evolution.</title>
        <authorList>
            <consortium name="Tomato Genome Consortium"/>
        </authorList>
    </citation>
    <scope>NUCLEOTIDE SEQUENCE [LARGE SCALE GENOMIC DNA]</scope>
    <source>
        <strain evidence="1">cv. Heinz 1706</strain>
    </source>
</reference>
<dbReference type="Gramene" id="Solyc08g062783.1.1">
    <property type="protein sequence ID" value="Solyc08g062783.1.1"/>
    <property type="gene ID" value="Solyc08g062783.1"/>
</dbReference>